<reference evidence="2" key="1">
    <citation type="submission" date="2022-11" db="EMBL/GenBank/DDBJ databases">
        <title>Lacrimispora xylanolytica sy1, complete genome.</title>
        <authorList>
            <person name="Choi S."/>
        </authorList>
    </citation>
    <scope>NUCLEOTIDE SEQUENCE</scope>
    <source>
        <strain evidence="2">Sy1</strain>
    </source>
</reference>
<dbReference type="InterPro" id="IPR010620">
    <property type="entry name" value="SBBP_repeat"/>
</dbReference>
<dbReference type="Pfam" id="PF25778">
    <property type="entry name" value="DUF7948"/>
    <property type="match status" value="1"/>
</dbReference>
<evidence type="ECO:0000313" key="2">
    <source>
        <dbReference type="EMBL" id="WAJ23700.1"/>
    </source>
</evidence>
<dbReference type="Proteomes" id="UP001163115">
    <property type="component" value="Chromosome"/>
</dbReference>
<evidence type="ECO:0000313" key="3">
    <source>
        <dbReference type="Proteomes" id="UP001163115"/>
    </source>
</evidence>
<feature type="domain" description="DUF7948" evidence="1">
    <location>
        <begin position="20"/>
        <end position="238"/>
    </location>
</feature>
<dbReference type="InterPro" id="IPR057708">
    <property type="entry name" value="DUF7948"/>
</dbReference>
<dbReference type="InterPro" id="IPR052918">
    <property type="entry name" value="Motility_Chemotaxis_Reg"/>
</dbReference>
<dbReference type="EMBL" id="CP113524">
    <property type="protein sequence ID" value="WAJ23700.1"/>
    <property type="molecule type" value="Genomic_DNA"/>
</dbReference>
<name>A0ABY7AAJ4_9FIRM</name>
<keyword evidence="3" id="KW-1185">Reference proteome</keyword>
<evidence type="ECO:0000259" key="1">
    <source>
        <dbReference type="Pfam" id="PF25778"/>
    </source>
</evidence>
<dbReference type="PANTHER" id="PTHR35580:SF1">
    <property type="entry name" value="PHYTASE-LIKE DOMAIN-CONTAINING PROTEIN"/>
    <property type="match status" value="1"/>
</dbReference>
<accession>A0ABY7AAJ4</accession>
<organism evidence="2 3">
    <name type="scientific">Lacrimispora xylanolytica</name>
    <dbReference type="NCBI Taxonomy" id="29375"/>
    <lineage>
        <taxon>Bacteria</taxon>
        <taxon>Bacillati</taxon>
        <taxon>Bacillota</taxon>
        <taxon>Clostridia</taxon>
        <taxon>Lachnospirales</taxon>
        <taxon>Lachnospiraceae</taxon>
        <taxon>Lacrimispora</taxon>
    </lineage>
</organism>
<dbReference type="SUPFAM" id="SSF101898">
    <property type="entry name" value="NHL repeat"/>
    <property type="match status" value="1"/>
</dbReference>
<dbReference type="Pfam" id="PF06739">
    <property type="entry name" value="SBBP"/>
    <property type="match status" value="5"/>
</dbReference>
<protein>
    <submittedName>
        <fullName evidence="2">SBBP repeat-containing protein</fullName>
    </submittedName>
</protein>
<gene>
    <name evidence="2" type="ORF">OW255_19430</name>
</gene>
<proteinExistence type="predicted"/>
<sequence length="700" mass="74021">MQNIVTNPYNEYRTKLPLSFVKNNGQEDIRAHFSTNYKGRRFFFSSDRITSVELEPVDEPIQEPDDLIESPIPSGIPRNGVAVELSFVNANPTLTLEGVLPQPGYHHFYRGNDSTKWSNGIPHYKELHYPAVWEGVDLELLGGQEGLKMNWVLDGPDRVSSIRLHWAGADSLELDAAGNLLVHHALGTLTDLAPIAYQEIDGERKPVDCVYRLYGSFDLGFELTGSYIENTPLIIDPILMYATYLGGSLTENARGIAVDTQGCAYVTGTTTSVDFPITPGAFQTTAGGVNDAYVTKFASDGSSLIYSTYLGGSNGASANSIFLDTQECAYITGSTGSTDFPITPGAYQTTPGSLYVTKLAPDGGSLIYSTYLGGTVSGSSSNGIVVDLQGHAHVAGYTSDTNFPITPGAFQTTNLGLSGSGFITKFSTDGGSLIYSTFLGGTGQDIINDITVDTQGYAYVTGATSSTDFPVTPSAFQTTFTGSSTFITKLALDGSALIYSTFLSGTSNSSGRSISVDTQGNSYITGRVDGPGFPVTANAFQTTYGGGAADTFATKLSPGGDSLIASTYLGGTVADVNYSGAIDMQGHIYAAGYTTSPNFPLTPEVIPSVPGGIYISIFSADLAKLLVSYCLGDWGAYNMTVGREGAVYVTGQTFSTEFPATPGAFQTTLNGASDAFVTKTGFAFYRQASVEIDGITTMTF</sequence>
<dbReference type="RefSeq" id="WP_268115057.1">
    <property type="nucleotide sequence ID" value="NZ_CP113524.1"/>
</dbReference>
<dbReference type="PANTHER" id="PTHR35580">
    <property type="entry name" value="CELL SURFACE GLYCOPROTEIN (S-LAYER PROTEIN)-LIKE PROTEIN"/>
    <property type="match status" value="1"/>
</dbReference>